<dbReference type="GO" id="GO:0003729">
    <property type="term" value="F:mRNA binding"/>
    <property type="evidence" value="ECO:0007669"/>
    <property type="project" value="InterPro"/>
</dbReference>
<dbReference type="InterPro" id="IPR038570">
    <property type="entry name" value="HicA_sf"/>
</dbReference>
<proteinExistence type="inferred from homology"/>
<keyword evidence="3" id="KW-0540">Nuclease</keyword>
<evidence type="ECO:0000256" key="7">
    <source>
        <dbReference type="ARBA" id="ARBA00023016"/>
    </source>
</evidence>
<evidence type="ECO:0000313" key="8">
    <source>
        <dbReference type="EMBL" id="PIY90725.1"/>
    </source>
</evidence>
<dbReference type="SUPFAM" id="SSF54786">
    <property type="entry name" value="YcfA/nrd intein domain"/>
    <property type="match status" value="1"/>
</dbReference>
<name>A0A2M7R7V4_9BACT</name>
<evidence type="ECO:0008006" key="10">
    <source>
        <dbReference type="Google" id="ProtNLM"/>
    </source>
</evidence>
<dbReference type="InterPro" id="IPR012933">
    <property type="entry name" value="HicA_mRNA_interferase"/>
</dbReference>
<keyword evidence="5" id="KW-0378">Hydrolase</keyword>
<protein>
    <recommendedName>
        <fullName evidence="10">Type II toxin-antitoxin system HicA family toxin</fullName>
    </recommendedName>
</protein>
<reference evidence="9" key="1">
    <citation type="submission" date="2017-09" db="EMBL/GenBank/DDBJ databases">
        <title>Depth-based differentiation of microbial function through sediment-hosted aquifers and enrichment of novel symbionts in the deep terrestrial subsurface.</title>
        <authorList>
            <person name="Probst A.J."/>
            <person name="Ladd B."/>
            <person name="Jarett J.K."/>
            <person name="Geller-Mcgrath D.E."/>
            <person name="Sieber C.M.K."/>
            <person name="Emerson J.B."/>
            <person name="Anantharaman K."/>
            <person name="Thomas B.C."/>
            <person name="Malmstrom R."/>
            <person name="Stieglmeier M."/>
            <person name="Klingl A."/>
            <person name="Woyke T."/>
            <person name="Ryan C.M."/>
            <person name="Banfield J.F."/>
        </authorList>
    </citation>
    <scope>NUCLEOTIDE SEQUENCE [LARGE SCALE GENOMIC DNA]</scope>
</reference>
<evidence type="ECO:0000256" key="3">
    <source>
        <dbReference type="ARBA" id="ARBA00022722"/>
    </source>
</evidence>
<dbReference type="EMBL" id="PFLX01000050">
    <property type="protein sequence ID" value="PIY90725.1"/>
    <property type="molecule type" value="Genomic_DNA"/>
</dbReference>
<dbReference type="GO" id="GO:0016787">
    <property type="term" value="F:hydrolase activity"/>
    <property type="evidence" value="ECO:0007669"/>
    <property type="project" value="UniProtKB-KW"/>
</dbReference>
<keyword evidence="2" id="KW-1277">Toxin-antitoxin system</keyword>
<evidence type="ECO:0000256" key="4">
    <source>
        <dbReference type="ARBA" id="ARBA00022759"/>
    </source>
</evidence>
<dbReference type="Gene3D" id="3.30.920.30">
    <property type="entry name" value="Hypothetical protein"/>
    <property type="match status" value="1"/>
</dbReference>
<sequence>MPKLPIIKAKELIQVLNKLGFFKFHQVGSHAQFKHPDGRKITVPIHSGKEIGKKTLRGIINDLDLTVEEFIKILRRKNK</sequence>
<organism evidence="8 9">
    <name type="scientific">Candidatus Nealsonbacteria bacterium CG_4_10_14_0_8_um_filter_35_10</name>
    <dbReference type="NCBI Taxonomy" id="1974683"/>
    <lineage>
        <taxon>Bacteria</taxon>
        <taxon>Candidatus Nealsoniibacteriota</taxon>
    </lineage>
</organism>
<dbReference type="GO" id="GO:0004519">
    <property type="term" value="F:endonuclease activity"/>
    <property type="evidence" value="ECO:0007669"/>
    <property type="project" value="UniProtKB-KW"/>
</dbReference>
<keyword evidence="6" id="KW-0694">RNA-binding</keyword>
<evidence type="ECO:0000256" key="1">
    <source>
        <dbReference type="ARBA" id="ARBA00006620"/>
    </source>
</evidence>
<evidence type="ECO:0000256" key="5">
    <source>
        <dbReference type="ARBA" id="ARBA00022801"/>
    </source>
</evidence>
<keyword evidence="7" id="KW-0346">Stress response</keyword>
<accession>A0A2M7R7V4</accession>
<dbReference type="PANTHER" id="PTHR34873">
    <property type="entry name" value="SSR1766 PROTEIN"/>
    <property type="match status" value="1"/>
</dbReference>
<dbReference type="Pfam" id="PF07927">
    <property type="entry name" value="HicA_toxin"/>
    <property type="match status" value="1"/>
</dbReference>
<evidence type="ECO:0000256" key="2">
    <source>
        <dbReference type="ARBA" id="ARBA00022649"/>
    </source>
</evidence>
<comment type="similarity">
    <text evidence="1">Belongs to the HicA mRNA interferase family.</text>
</comment>
<dbReference type="Proteomes" id="UP000230055">
    <property type="component" value="Unassembled WGS sequence"/>
</dbReference>
<comment type="caution">
    <text evidence="8">The sequence shown here is derived from an EMBL/GenBank/DDBJ whole genome shotgun (WGS) entry which is preliminary data.</text>
</comment>
<evidence type="ECO:0000313" key="9">
    <source>
        <dbReference type="Proteomes" id="UP000230055"/>
    </source>
</evidence>
<dbReference type="PANTHER" id="PTHR34873:SF3">
    <property type="entry name" value="ADDICTION MODULE TOXIN, HICA FAMILY"/>
    <property type="match status" value="1"/>
</dbReference>
<gene>
    <name evidence="8" type="ORF">COY72_01970</name>
</gene>
<dbReference type="AlphaFoldDB" id="A0A2M7R7V4"/>
<keyword evidence="4" id="KW-0255">Endonuclease</keyword>
<evidence type="ECO:0000256" key="6">
    <source>
        <dbReference type="ARBA" id="ARBA00022884"/>
    </source>
</evidence>